<evidence type="ECO:0000313" key="1">
    <source>
        <dbReference type="EMBL" id="JAR93229.1"/>
    </source>
</evidence>
<proteinExistence type="predicted"/>
<sequence length="108" mass="12225">VKNMGWAIFEDATAKLYQKLIINTQAPSDVGTDTADHRHRKFVFHNGMNTQKFAANSHVTGKDIAGCGHSRFALHGAEDPRSFAKNSYFIWERIPQFVDTADSRFMVH</sequence>
<protein>
    <submittedName>
        <fullName evidence="1">Uncharacterized protein</fullName>
    </submittedName>
</protein>
<dbReference type="AlphaFoldDB" id="A0A147BR45"/>
<reference evidence="1" key="1">
    <citation type="journal article" date="2018" name="PLoS Negl. Trop. Dis.">
        <title>Sialome diversity of ticks revealed by RNAseq of single tick salivary glands.</title>
        <authorList>
            <person name="Perner J."/>
            <person name="Kropackova S."/>
            <person name="Kopacek P."/>
            <person name="Ribeiro J.M."/>
        </authorList>
    </citation>
    <scope>NUCLEOTIDE SEQUENCE</scope>
    <source>
        <strain evidence="1">Siblings of single egg batch collected in Ceske Budejovice</strain>
        <tissue evidence="1">Salivary glands</tissue>
    </source>
</reference>
<name>A0A147BR45_IXORI</name>
<accession>A0A147BR45</accession>
<organism evidence="1">
    <name type="scientific">Ixodes ricinus</name>
    <name type="common">Common tick</name>
    <name type="synonym">Acarus ricinus</name>
    <dbReference type="NCBI Taxonomy" id="34613"/>
    <lineage>
        <taxon>Eukaryota</taxon>
        <taxon>Metazoa</taxon>
        <taxon>Ecdysozoa</taxon>
        <taxon>Arthropoda</taxon>
        <taxon>Chelicerata</taxon>
        <taxon>Arachnida</taxon>
        <taxon>Acari</taxon>
        <taxon>Parasitiformes</taxon>
        <taxon>Ixodida</taxon>
        <taxon>Ixodoidea</taxon>
        <taxon>Ixodidae</taxon>
        <taxon>Ixodinae</taxon>
        <taxon>Ixodes</taxon>
    </lineage>
</organism>
<dbReference type="EMBL" id="GEGO01002175">
    <property type="protein sequence ID" value="JAR93229.1"/>
    <property type="molecule type" value="Transcribed_RNA"/>
</dbReference>
<feature type="non-terminal residue" evidence="1">
    <location>
        <position position="1"/>
    </location>
</feature>